<dbReference type="EMBL" id="JACHBC010000006">
    <property type="protein sequence ID" value="MBB5561737.1"/>
    <property type="molecule type" value="Genomic_DNA"/>
</dbReference>
<dbReference type="InterPro" id="IPR050855">
    <property type="entry name" value="NDM-1-like"/>
</dbReference>
<dbReference type="Gene3D" id="3.60.15.10">
    <property type="entry name" value="Ribonuclease Z/Hydroxyacylglutathione hydrolase-like"/>
    <property type="match status" value="1"/>
</dbReference>
<dbReference type="SMART" id="SM00849">
    <property type="entry name" value="Lactamase_B"/>
    <property type="match status" value="1"/>
</dbReference>
<evidence type="ECO:0000259" key="2">
    <source>
        <dbReference type="SMART" id="SM00849"/>
    </source>
</evidence>
<dbReference type="GO" id="GO:0017001">
    <property type="term" value="P:antibiotic catabolic process"/>
    <property type="evidence" value="ECO:0007669"/>
    <property type="project" value="UniProtKB-ARBA"/>
</dbReference>
<evidence type="ECO:0000313" key="3">
    <source>
        <dbReference type="EMBL" id="MBB5561737.1"/>
    </source>
</evidence>
<sequence>MNPTIELHSHPGLDERIVIVRAGDEVDAVFVRTERFNVLIDTLGTPELCRRALDLLEEKPAAHPLIVVNSHMDWDHFWGNAAIAGRAPIIAHAAALDRLRDPATQQVLTDKAGEESRFRAVQLIGPDITFSGSMVLNGGDLTLELIHTPGHTPDHLAVWIPELRICLAVDAVEYPIPEVWSRSADDLRLIRSSLERIRNLDARLVIPAHGRTSSPSTVDKNLAYFETLADRVGSMSEGQLTDPQLGSESGFRLEDFVAIPDDMPSDTLAFYRNCHETNLGATVQAHIEKRKSASLPHRETRT</sequence>
<dbReference type="PANTHER" id="PTHR42951:SF4">
    <property type="entry name" value="ACYL-COENZYME A THIOESTERASE MBLAC2"/>
    <property type="match status" value="1"/>
</dbReference>
<comment type="similarity">
    <text evidence="1">Belongs to the metallo-beta-lactamase superfamily. Class-B beta-lactamase family.</text>
</comment>
<proteinExistence type="inferred from homology"/>
<dbReference type="GO" id="GO:0016787">
    <property type="term" value="F:hydrolase activity"/>
    <property type="evidence" value="ECO:0007669"/>
    <property type="project" value="UniProtKB-KW"/>
</dbReference>
<evidence type="ECO:0000256" key="1">
    <source>
        <dbReference type="ARBA" id="ARBA00005250"/>
    </source>
</evidence>
<dbReference type="Pfam" id="PF00753">
    <property type="entry name" value="Lactamase_B"/>
    <property type="match status" value="1"/>
</dbReference>
<keyword evidence="3" id="KW-0378">Hydrolase</keyword>
<dbReference type="Proteomes" id="UP000528824">
    <property type="component" value="Unassembled WGS sequence"/>
</dbReference>
<dbReference type="PANTHER" id="PTHR42951">
    <property type="entry name" value="METALLO-BETA-LACTAMASE DOMAIN-CONTAINING"/>
    <property type="match status" value="1"/>
</dbReference>
<keyword evidence="4" id="KW-1185">Reference proteome</keyword>
<dbReference type="InterPro" id="IPR001279">
    <property type="entry name" value="Metallo-B-lactamas"/>
</dbReference>
<organism evidence="3 4">
    <name type="scientific">Rhizobium lentis</name>
    <dbReference type="NCBI Taxonomy" id="1138194"/>
    <lineage>
        <taxon>Bacteria</taxon>
        <taxon>Pseudomonadati</taxon>
        <taxon>Pseudomonadota</taxon>
        <taxon>Alphaproteobacteria</taxon>
        <taxon>Hyphomicrobiales</taxon>
        <taxon>Rhizobiaceae</taxon>
        <taxon>Rhizobium/Agrobacterium group</taxon>
        <taxon>Rhizobium</taxon>
    </lineage>
</organism>
<dbReference type="RefSeq" id="WP_183934721.1">
    <property type="nucleotide sequence ID" value="NZ_JACHBB010000006.1"/>
</dbReference>
<reference evidence="3 4" key="1">
    <citation type="submission" date="2020-08" db="EMBL/GenBank/DDBJ databases">
        <title>Genomic Encyclopedia of Type Strains, Phase IV (KMG-V): Genome sequencing to study the core and pangenomes of soil and plant-associated prokaryotes.</title>
        <authorList>
            <person name="Whitman W."/>
        </authorList>
    </citation>
    <scope>NUCLEOTIDE SEQUENCE [LARGE SCALE GENOMIC DNA]</scope>
    <source>
        <strain evidence="3 4">SEMIA 4034</strain>
    </source>
</reference>
<dbReference type="CDD" id="cd16282">
    <property type="entry name" value="metallo-hydrolase-like_MBL-fold"/>
    <property type="match status" value="1"/>
</dbReference>
<dbReference type="SUPFAM" id="SSF56281">
    <property type="entry name" value="Metallo-hydrolase/oxidoreductase"/>
    <property type="match status" value="1"/>
</dbReference>
<name>A0A7W8XFD3_9HYPH</name>
<dbReference type="InterPro" id="IPR036866">
    <property type="entry name" value="RibonucZ/Hydroxyglut_hydro"/>
</dbReference>
<evidence type="ECO:0000313" key="4">
    <source>
        <dbReference type="Proteomes" id="UP000528824"/>
    </source>
</evidence>
<gene>
    <name evidence="3" type="ORF">GGI59_003413</name>
</gene>
<feature type="domain" description="Metallo-beta-lactamase" evidence="2">
    <location>
        <begin position="25"/>
        <end position="209"/>
    </location>
</feature>
<accession>A0A7W8XFD3</accession>
<protein>
    <submittedName>
        <fullName evidence="3">Glyoxylase-like metal-dependent hydrolase (Beta-lactamase superfamily II)</fullName>
    </submittedName>
</protein>
<comment type="caution">
    <text evidence="3">The sequence shown here is derived from an EMBL/GenBank/DDBJ whole genome shotgun (WGS) entry which is preliminary data.</text>
</comment>
<dbReference type="AlphaFoldDB" id="A0A7W8XFD3"/>